<evidence type="ECO:0000313" key="1">
    <source>
        <dbReference type="EMBL" id="SFU84009.1"/>
    </source>
</evidence>
<protein>
    <submittedName>
        <fullName evidence="1">Uncharacterized protein</fullName>
    </submittedName>
</protein>
<reference evidence="2" key="1">
    <citation type="submission" date="2016-10" db="EMBL/GenBank/DDBJ databases">
        <authorList>
            <person name="Varghese N."/>
            <person name="Submissions S."/>
        </authorList>
    </citation>
    <scope>NUCLEOTIDE SEQUENCE [LARGE SCALE GENOMIC DNA]</scope>
    <source>
        <strain evidence="2">LMG 15572</strain>
    </source>
</reference>
<proteinExistence type="predicted"/>
<name>A0A1I7JFP2_9STRE</name>
<dbReference type="AlphaFoldDB" id="A0A1I7JFP2"/>
<evidence type="ECO:0000313" key="2">
    <source>
        <dbReference type="Proteomes" id="UP000183629"/>
    </source>
</evidence>
<keyword evidence="2" id="KW-1185">Reference proteome</keyword>
<gene>
    <name evidence="1" type="ORF">SAMN05660328_11221</name>
</gene>
<accession>A0A1I7JFP2</accession>
<sequence length="101" mass="12278">MNTSIESKELLNEAINDFDEFGEDFNVYAIYSYREDYDFEYISDYVDADEPNRDEFETETDYQEVMKDFKENLDSLKFTKHKKMTIADLVHELWKQNQIFK</sequence>
<dbReference type="EMBL" id="FPBN01000012">
    <property type="protein sequence ID" value="SFU84009.1"/>
    <property type="molecule type" value="Genomic_DNA"/>
</dbReference>
<organism evidence="1 2">
    <name type="scientific">Streptococcus gallolyticus</name>
    <dbReference type="NCBI Taxonomy" id="315405"/>
    <lineage>
        <taxon>Bacteria</taxon>
        <taxon>Bacillati</taxon>
        <taxon>Bacillota</taxon>
        <taxon>Bacilli</taxon>
        <taxon>Lactobacillales</taxon>
        <taxon>Streptococcaceae</taxon>
        <taxon>Streptococcus</taxon>
    </lineage>
</organism>
<dbReference type="RefSeq" id="WP_074658908.1">
    <property type="nucleotide sequence ID" value="NZ_FOLZ01000010.1"/>
</dbReference>
<dbReference type="Proteomes" id="UP000183629">
    <property type="component" value="Unassembled WGS sequence"/>
</dbReference>